<evidence type="ECO:0000256" key="4">
    <source>
        <dbReference type="SAM" id="SignalP"/>
    </source>
</evidence>
<dbReference type="PANTHER" id="PTHR31001">
    <property type="entry name" value="UNCHARACTERIZED TRANSCRIPTIONAL REGULATORY PROTEIN"/>
    <property type="match status" value="1"/>
</dbReference>
<evidence type="ECO:0000256" key="2">
    <source>
        <dbReference type="ARBA" id="ARBA00023242"/>
    </source>
</evidence>
<dbReference type="EMBL" id="LVKK01000027">
    <property type="protein sequence ID" value="OAG41132.1"/>
    <property type="molecule type" value="Genomic_DNA"/>
</dbReference>
<dbReference type="OrthoDB" id="424974at2759"/>
<dbReference type="GO" id="GO:0008270">
    <property type="term" value="F:zinc ion binding"/>
    <property type="evidence" value="ECO:0007669"/>
    <property type="project" value="InterPro"/>
</dbReference>
<feature type="domain" description="Xylanolytic transcriptional activator regulatory" evidence="5">
    <location>
        <begin position="339"/>
        <end position="538"/>
    </location>
</feature>
<evidence type="ECO:0000256" key="3">
    <source>
        <dbReference type="SAM" id="MobiDB-lite"/>
    </source>
</evidence>
<dbReference type="GO" id="GO:0005634">
    <property type="term" value="C:nucleus"/>
    <property type="evidence" value="ECO:0007669"/>
    <property type="project" value="UniProtKB-SubCell"/>
</dbReference>
<proteinExistence type="predicted"/>
<dbReference type="GO" id="GO:0006351">
    <property type="term" value="P:DNA-templated transcription"/>
    <property type="evidence" value="ECO:0007669"/>
    <property type="project" value="InterPro"/>
</dbReference>
<dbReference type="Pfam" id="PF04082">
    <property type="entry name" value="Fungal_trans"/>
    <property type="match status" value="1"/>
</dbReference>
<gene>
    <name evidence="6" type="ORF">AYO21_04745</name>
</gene>
<dbReference type="CDD" id="cd12148">
    <property type="entry name" value="fungal_TF_MHR"/>
    <property type="match status" value="1"/>
</dbReference>
<dbReference type="InterPro" id="IPR007219">
    <property type="entry name" value="XnlR_reg_dom"/>
</dbReference>
<keyword evidence="4" id="KW-0732">Signal</keyword>
<dbReference type="RefSeq" id="XP_022513084.1">
    <property type="nucleotide sequence ID" value="XM_022654717.1"/>
</dbReference>
<organism evidence="6 7">
    <name type="scientific">Fonsecaea monophora</name>
    <dbReference type="NCBI Taxonomy" id="254056"/>
    <lineage>
        <taxon>Eukaryota</taxon>
        <taxon>Fungi</taxon>
        <taxon>Dikarya</taxon>
        <taxon>Ascomycota</taxon>
        <taxon>Pezizomycotina</taxon>
        <taxon>Eurotiomycetes</taxon>
        <taxon>Chaetothyriomycetidae</taxon>
        <taxon>Chaetothyriales</taxon>
        <taxon>Herpotrichiellaceae</taxon>
        <taxon>Fonsecaea</taxon>
    </lineage>
</organism>
<evidence type="ECO:0000256" key="1">
    <source>
        <dbReference type="ARBA" id="ARBA00004123"/>
    </source>
</evidence>
<dbReference type="GO" id="GO:0003677">
    <property type="term" value="F:DNA binding"/>
    <property type="evidence" value="ECO:0007669"/>
    <property type="project" value="InterPro"/>
</dbReference>
<feature type="signal peptide" evidence="4">
    <location>
        <begin position="1"/>
        <end position="21"/>
    </location>
</feature>
<evidence type="ECO:0000313" key="6">
    <source>
        <dbReference type="EMBL" id="OAG41132.1"/>
    </source>
</evidence>
<comment type="caution">
    <text evidence="6">The sequence shown here is derived from an EMBL/GenBank/DDBJ whole genome shotgun (WGS) entry which is preliminary data.</text>
</comment>
<dbReference type="Proteomes" id="UP000077002">
    <property type="component" value="Unassembled WGS sequence"/>
</dbReference>
<comment type="subcellular location">
    <subcellularLocation>
        <location evidence="1">Nucleus</location>
    </subcellularLocation>
</comment>
<keyword evidence="2" id="KW-0539">Nucleus</keyword>
<sequence>MRFSFHVVALGLVTLLSLVRAAPFSAVSVVQVIGRFTTITASVFAEPTSVSSSTVGCVADTGTRHAEPTATLVAREESATHTPSPVLNEDSSPHPLGRPDLVVPTLVTATSTAPAEDVAPTSYSWCSRCGLGPVMMSAAVPATLATTSVSAQETYTNALGEDDVDDVFPSHSANHTFAIRDVAAQMSYSKGPPDEGVRRCPHGQHAVLKPGQGEFKSNGCGIGLFADPPPGSGKFGQCCIEHGKCVGLRLSADAQERRYEDQGTASQTSRAASTCFGFADKTPEISGHLSETGSSFSALNFATNVDLSAGASIPSDLLPAEPLNSWSLWSQVLELWAVYRSHIDPVVKLIHCPSFSEHILRAASDSWAADCSLRALVFSICYAAVDVLSPGEVESRFRQKKAVLASLYMQRMHQALEQAASLHRSSLYVLQALVLHTICLLRRSGDDVRVGTALLDRAVSEARLLLPDSGDSRRDDLSLLEMQLWRRCWWTLYVLDYHRALKHGHAPSTIFHSQQVALPLNLNDIDLNPTMRQLPVPRKSITEMSYLHLVVELTRLDATLRYFKTGEPGSNHDQTLGSTINEQVREVEVNIIRHCETSRPFDWLTLLTAKAMLNPIEIQLLELGQETYTIDKSLSCAARVDLSERTFSLGLDVVECWYILKTNPDLTSWSWYTDTFGREYDAGYITSELARRPESEQRARAQILLELECNRKGYA</sequence>
<dbReference type="InterPro" id="IPR050613">
    <property type="entry name" value="Sec_Metabolite_Reg"/>
</dbReference>
<accession>A0A177FCF1</accession>
<feature type="chain" id="PRO_5008061053" description="Xylanolytic transcriptional activator regulatory domain-containing protein" evidence="4">
    <location>
        <begin position="22"/>
        <end position="715"/>
    </location>
</feature>
<reference evidence="6 7" key="1">
    <citation type="submission" date="2016-03" db="EMBL/GenBank/DDBJ databases">
        <title>Draft genome sequence of the Fonsecaea monophora CBS 269.37.</title>
        <authorList>
            <person name="Bombassaro A."/>
            <person name="Vinicius W.A."/>
            <person name="De Hoog S."/>
            <person name="Sun J."/>
            <person name="Souza E.M."/>
            <person name="Raittz R.T."/>
            <person name="Costa F."/>
            <person name="Leao A.C."/>
            <person name="Tadra-Sfeir M.Z."/>
            <person name="Baura V."/>
            <person name="Balsanelli E."/>
            <person name="Pedrosa F.O."/>
            <person name="Moreno L.F."/>
            <person name="Steffens M.B."/>
            <person name="Xi L."/>
            <person name="Bocca A.L."/>
            <person name="Felipe M.S."/>
            <person name="Teixeira M."/>
            <person name="Telles Filho F.Q."/>
            <person name="Azevedo C.M."/>
            <person name="Gomes R."/>
            <person name="Vicente V.A."/>
        </authorList>
    </citation>
    <scope>NUCLEOTIDE SEQUENCE [LARGE SCALE GENOMIC DNA]</scope>
    <source>
        <strain evidence="6 7">CBS 269.37</strain>
    </source>
</reference>
<protein>
    <recommendedName>
        <fullName evidence="5">Xylanolytic transcriptional activator regulatory domain-containing protein</fullName>
    </recommendedName>
</protein>
<evidence type="ECO:0000259" key="5">
    <source>
        <dbReference type="Pfam" id="PF04082"/>
    </source>
</evidence>
<keyword evidence="7" id="KW-1185">Reference proteome</keyword>
<evidence type="ECO:0000313" key="7">
    <source>
        <dbReference type="Proteomes" id="UP000077002"/>
    </source>
</evidence>
<dbReference type="PANTHER" id="PTHR31001:SF85">
    <property type="entry name" value="ZN(II)2CYS6 TRANSCRIPTION FACTOR (EUROFUNG)"/>
    <property type="match status" value="1"/>
</dbReference>
<name>A0A177FCF1_9EURO</name>
<dbReference type="AlphaFoldDB" id="A0A177FCF1"/>
<feature type="region of interest" description="Disordered" evidence="3">
    <location>
        <begin position="75"/>
        <end position="95"/>
    </location>
</feature>
<dbReference type="GeneID" id="34599914"/>